<dbReference type="Proteomes" id="UP000439903">
    <property type="component" value="Unassembled WGS sequence"/>
</dbReference>
<evidence type="ECO:0000313" key="1">
    <source>
        <dbReference type="EMBL" id="KAF0543755.1"/>
    </source>
</evidence>
<accession>A0A8H4AY38</accession>
<gene>
    <name evidence="1" type="ORF">F8M41_003431</name>
</gene>
<organism evidence="1 2">
    <name type="scientific">Gigaspora margarita</name>
    <dbReference type="NCBI Taxonomy" id="4874"/>
    <lineage>
        <taxon>Eukaryota</taxon>
        <taxon>Fungi</taxon>
        <taxon>Fungi incertae sedis</taxon>
        <taxon>Mucoromycota</taxon>
        <taxon>Glomeromycotina</taxon>
        <taxon>Glomeromycetes</taxon>
        <taxon>Diversisporales</taxon>
        <taxon>Gigasporaceae</taxon>
        <taxon>Gigaspora</taxon>
    </lineage>
</organism>
<proteinExistence type="predicted"/>
<name>A0A8H4AY38_GIGMA</name>
<evidence type="ECO:0000313" key="2">
    <source>
        <dbReference type="Proteomes" id="UP000439903"/>
    </source>
</evidence>
<comment type="caution">
    <text evidence="1">The sequence shown here is derived from an EMBL/GenBank/DDBJ whole genome shotgun (WGS) entry which is preliminary data.</text>
</comment>
<dbReference type="AlphaFoldDB" id="A0A8H4AY38"/>
<dbReference type="OrthoDB" id="2446936at2759"/>
<protein>
    <submittedName>
        <fullName evidence="1">Uncharacterized protein</fullName>
    </submittedName>
</protein>
<keyword evidence="2" id="KW-1185">Reference proteome</keyword>
<dbReference type="EMBL" id="WTPW01000131">
    <property type="protein sequence ID" value="KAF0543755.1"/>
    <property type="molecule type" value="Genomic_DNA"/>
</dbReference>
<sequence length="121" mass="13473">MRLNNINESSNMLLDASASSNMLHNYEASNDILLDAEASSNISLSRSFHETLQSSSSPTDATSILHMRLDNINKECQIKKSSKSSISTYDHLRLLSISKYIQLLLNRQGKMNASIQIAKTL</sequence>
<reference evidence="1 2" key="1">
    <citation type="journal article" date="2019" name="Environ. Microbiol.">
        <title>At the nexus of three kingdoms: the genome of the mycorrhizal fungus Gigaspora margarita provides insights into plant, endobacterial and fungal interactions.</title>
        <authorList>
            <person name="Venice F."/>
            <person name="Ghignone S."/>
            <person name="Salvioli di Fossalunga A."/>
            <person name="Amselem J."/>
            <person name="Novero M."/>
            <person name="Xianan X."/>
            <person name="Sedzielewska Toro K."/>
            <person name="Morin E."/>
            <person name="Lipzen A."/>
            <person name="Grigoriev I.V."/>
            <person name="Henrissat B."/>
            <person name="Martin F.M."/>
            <person name="Bonfante P."/>
        </authorList>
    </citation>
    <scope>NUCLEOTIDE SEQUENCE [LARGE SCALE GENOMIC DNA]</scope>
    <source>
        <strain evidence="1 2">BEG34</strain>
    </source>
</reference>